<dbReference type="KEGG" id="pzi:CWO85_01520"/>
<accession>A0A660HMF1</accession>
<gene>
    <name evidence="1" type="ORF">CWO85_01520</name>
</gene>
<sequence>MTTQPKLKRYDIRVSSRKDIPKILEYFEIKMETTNISITPSYNRSADKYIDLYLKKPPEGLLGVYFKSRFNPFNEEYPVKDNEYTLEDLLKYEIAIEEAFVFWDANVILNEIEPEINLIETNIFADQIQNKEKIINDFLIKNNVIKEPITIKLGCYNATPNTGLVLLLPKKTLNNLNKTEIDAIYFDDGIRILSVSPQTKITSESIEDLLQLSNGAKNIYLFTFDIYKKIIKIDLPDSENPYEAIRNWKRDNNFYNFEGKYNQRLMRFHADIEVKKESIIDKKFDLSTDVTIIEHIFETKNTIYYIICQDLSFKLNLLDNYHTQYLNWLKQCYIQYNGYYTVNEVRSKIGRSNKTLYDENGNTHYYTYQEGWIYDNWQIDGVECVDKRYYQFLDTTPPPKKPKELN</sequence>
<protein>
    <submittedName>
        <fullName evidence="1">Uncharacterized protein</fullName>
    </submittedName>
</protein>
<keyword evidence="2" id="KW-1185">Reference proteome</keyword>
<dbReference type="RefSeq" id="WP_121463934.1">
    <property type="nucleotide sequence ID" value="NZ_CP025121.1"/>
</dbReference>
<dbReference type="Proteomes" id="UP000272462">
    <property type="component" value="Chromosome"/>
</dbReference>
<name>A0A660HMF1_ZIZJU</name>
<proteinExistence type="predicted"/>
<dbReference type="AlphaFoldDB" id="A0A660HMF1"/>
<evidence type="ECO:0000313" key="1">
    <source>
        <dbReference type="EMBL" id="AYJ01204.1"/>
    </source>
</evidence>
<reference evidence="1 2" key="1">
    <citation type="journal article" date="2018" name="BMC Genomics">
        <title>Comparative genome analysis of jujube witches'-broom Phytoplasma, an obligate pathogen that causes jujube witches'-broom disease.</title>
        <authorList>
            <person name="Wang J."/>
            <person name="Song L."/>
            <person name="Jiao Q."/>
            <person name="Yang S."/>
            <person name="Gao R."/>
            <person name="Lu X."/>
            <person name="Zhou G."/>
        </authorList>
    </citation>
    <scope>NUCLEOTIDE SEQUENCE [LARGE SCALE GENOMIC DNA]</scope>
    <source>
        <strain evidence="1">Jwb-nky</strain>
    </source>
</reference>
<dbReference type="OrthoDB" id="385821at2"/>
<organism evidence="1 2">
    <name type="scientific">Ziziphus jujuba witches'-broom phytoplasma</name>
    <dbReference type="NCBI Taxonomy" id="135727"/>
    <lineage>
        <taxon>Bacteria</taxon>
        <taxon>Bacillati</taxon>
        <taxon>Mycoplasmatota</taxon>
        <taxon>Mollicutes</taxon>
        <taxon>Acholeplasmatales</taxon>
        <taxon>Acholeplasmataceae</taxon>
        <taxon>Candidatus Phytoplasma</taxon>
        <taxon>16SrV (Elm yellows group)</taxon>
    </lineage>
</organism>
<evidence type="ECO:0000313" key="2">
    <source>
        <dbReference type="Proteomes" id="UP000272462"/>
    </source>
</evidence>
<dbReference type="EMBL" id="CP025121">
    <property type="protein sequence ID" value="AYJ01204.1"/>
    <property type="molecule type" value="Genomic_DNA"/>
</dbReference>